<dbReference type="SMART" id="SM00490">
    <property type="entry name" value="HELICc"/>
    <property type="match status" value="1"/>
</dbReference>
<protein>
    <recommendedName>
        <fullName evidence="8">ATP-dependent RNA helicase</fullName>
        <ecNumber evidence="8">3.6.4.13</ecNumber>
    </recommendedName>
</protein>
<dbReference type="SMART" id="SM00487">
    <property type="entry name" value="DEXDc"/>
    <property type="match status" value="1"/>
</dbReference>
<feature type="region of interest" description="Disordered" evidence="9">
    <location>
        <begin position="607"/>
        <end position="725"/>
    </location>
</feature>
<dbReference type="OrthoDB" id="193716at2759"/>
<dbReference type="InterPro" id="IPR011545">
    <property type="entry name" value="DEAD/DEAH_box_helicase_dom"/>
</dbReference>
<dbReference type="GO" id="GO:0016787">
    <property type="term" value="F:hydrolase activity"/>
    <property type="evidence" value="ECO:0007669"/>
    <property type="project" value="UniProtKB-KW"/>
</dbReference>
<dbReference type="EC" id="3.6.4.13" evidence="8"/>
<organism evidence="12 13">
    <name type="scientific">Scytalidium lignicola</name>
    <name type="common">Hyphomycete</name>
    <dbReference type="NCBI Taxonomy" id="5539"/>
    <lineage>
        <taxon>Eukaryota</taxon>
        <taxon>Fungi</taxon>
        <taxon>Dikarya</taxon>
        <taxon>Ascomycota</taxon>
        <taxon>Pezizomycotina</taxon>
        <taxon>Leotiomycetes</taxon>
        <taxon>Leotiomycetes incertae sedis</taxon>
        <taxon>Scytalidium</taxon>
    </lineage>
</organism>
<dbReference type="GO" id="GO:0005524">
    <property type="term" value="F:ATP binding"/>
    <property type="evidence" value="ECO:0007669"/>
    <property type="project" value="UniProtKB-UniRule"/>
</dbReference>
<keyword evidence="1 7" id="KW-0547">Nucleotide-binding</keyword>
<dbReference type="GO" id="GO:0003724">
    <property type="term" value="F:RNA helicase activity"/>
    <property type="evidence" value="ECO:0007669"/>
    <property type="project" value="UniProtKB-EC"/>
</dbReference>
<dbReference type="GO" id="GO:0003723">
    <property type="term" value="F:RNA binding"/>
    <property type="evidence" value="ECO:0007669"/>
    <property type="project" value="UniProtKB-UniRule"/>
</dbReference>
<comment type="domain">
    <text evidence="8">The Q motif is unique to and characteristic of the DEAD box family of RNA helicases and controls ATP binding and hydrolysis.</text>
</comment>
<name>A0A3E2GXS9_SCYLI</name>
<dbReference type="PROSITE" id="PS51194">
    <property type="entry name" value="HELICASE_CTER"/>
    <property type="match status" value="1"/>
</dbReference>
<dbReference type="PROSITE" id="PS51192">
    <property type="entry name" value="HELICASE_ATP_BIND_1"/>
    <property type="match status" value="1"/>
</dbReference>
<dbReference type="CDD" id="cd17964">
    <property type="entry name" value="DEADc_MSS116"/>
    <property type="match status" value="1"/>
</dbReference>
<keyword evidence="6" id="KW-0539">Nucleus</keyword>
<comment type="caution">
    <text evidence="12">The sequence shown here is derived from an EMBL/GenBank/DDBJ whole genome shotgun (WGS) entry which is preliminary data.</text>
</comment>
<dbReference type="EMBL" id="NCSJ02000302">
    <property type="protein sequence ID" value="RFU25817.1"/>
    <property type="molecule type" value="Genomic_DNA"/>
</dbReference>
<dbReference type="InterPro" id="IPR014001">
    <property type="entry name" value="Helicase_ATP-bd"/>
</dbReference>
<evidence type="ECO:0000256" key="8">
    <source>
        <dbReference type="RuleBase" id="RU365068"/>
    </source>
</evidence>
<comment type="similarity">
    <text evidence="7">Belongs to the DEAD box helicase family.</text>
</comment>
<evidence type="ECO:0000256" key="9">
    <source>
        <dbReference type="SAM" id="MobiDB-lite"/>
    </source>
</evidence>
<evidence type="ECO:0000313" key="13">
    <source>
        <dbReference type="Proteomes" id="UP000258309"/>
    </source>
</evidence>
<dbReference type="InterPro" id="IPR000629">
    <property type="entry name" value="RNA-helicase_DEAD-box_CS"/>
</dbReference>
<feature type="compositionally biased region" description="Basic and acidic residues" evidence="9">
    <location>
        <begin position="618"/>
        <end position="676"/>
    </location>
</feature>
<accession>A0A3E2GXS9</accession>
<dbReference type="OMA" id="TQREGCH"/>
<evidence type="ECO:0000256" key="4">
    <source>
        <dbReference type="ARBA" id="ARBA00022840"/>
    </source>
</evidence>
<evidence type="ECO:0000313" key="12">
    <source>
        <dbReference type="EMBL" id="RFU25817.1"/>
    </source>
</evidence>
<evidence type="ECO:0000256" key="7">
    <source>
        <dbReference type="RuleBase" id="RU000492"/>
    </source>
</evidence>
<dbReference type="InterPro" id="IPR027417">
    <property type="entry name" value="P-loop_NTPase"/>
</dbReference>
<evidence type="ECO:0000256" key="6">
    <source>
        <dbReference type="ARBA" id="ARBA00023242"/>
    </source>
</evidence>
<gene>
    <name evidence="12" type="ORF">B7463_g10529</name>
</gene>
<feature type="compositionally biased region" description="Basic and acidic residues" evidence="9">
    <location>
        <begin position="684"/>
        <end position="725"/>
    </location>
</feature>
<evidence type="ECO:0000259" key="11">
    <source>
        <dbReference type="PROSITE" id="PS51194"/>
    </source>
</evidence>
<feature type="domain" description="Helicase ATP-binding" evidence="10">
    <location>
        <begin position="123"/>
        <end position="314"/>
    </location>
</feature>
<dbReference type="PROSITE" id="PS00039">
    <property type="entry name" value="DEAD_ATP_HELICASE"/>
    <property type="match status" value="1"/>
</dbReference>
<evidence type="ECO:0000256" key="3">
    <source>
        <dbReference type="ARBA" id="ARBA00022806"/>
    </source>
</evidence>
<dbReference type="CDD" id="cd18787">
    <property type="entry name" value="SF2_C_DEAD"/>
    <property type="match status" value="1"/>
</dbReference>
<keyword evidence="2 7" id="KW-0378">Hydrolase</keyword>
<keyword evidence="3 7" id="KW-0347">Helicase</keyword>
<reference evidence="12 13" key="1">
    <citation type="submission" date="2018-05" db="EMBL/GenBank/DDBJ databases">
        <title>Draft genome sequence of Scytalidium lignicola DSM 105466, a ubiquitous saprotrophic fungus.</title>
        <authorList>
            <person name="Buettner E."/>
            <person name="Gebauer A.M."/>
            <person name="Hofrichter M."/>
            <person name="Liers C."/>
            <person name="Kellner H."/>
        </authorList>
    </citation>
    <scope>NUCLEOTIDE SEQUENCE [LARGE SCALE GENOMIC DNA]</scope>
    <source>
        <strain evidence="12 13">DSM 105466</strain>
    </source>
</reference>
<keyword evidence="5 8" id="KW-0694">RNA-binding</keyword>
<dbReference type="SUPFAM" id="SSF52540">
    <property type="entry name" value="P-loop containing nucleoside triphosphate hydrolases"/>
    <property type="match status" value="1"/>
</dbReference>
<feature type="non-terminal residue" evidence="12">
    <location>
        <position position="1"/>
    </location>
</feature>
<dbReference type="PANTHER" id="PTHR24031">
    <property type="entry name" value="RNA HELICASE"/>
    <property type="match status" value="1"/>
</dbReference>
<evidence type="ECO:0000256" key="5">
    <source>
        <dbReference type="ARBA" id="ARBA00022884"/>
    </source>
</evidence>
<dbReference type="AlphaFoldDB" id="A0A3E2GXS9"/>
<dbReference type="Pfam" id="PF00271">
    <property type="entry name" value="Helicase_C"/>
    <property type="match status" value="1"/>
</dbReference>
<evidence type="ECO:0000259" key="10">
    <source>
        <dbReference type="PROSITE" id="PS51192"/>
    </source>
</evidence>
<dbReference type="STRING" id="5539.A0A3E2GXS9"/>
<feature type="domain" description="Helicase C-terminal" evidence="11">
    <location>
        <begin position="366"/>
        <end position="531"/>
    </location>
</feature>
<dbReference type="Proteomes" id="UP000258309">
    <property type="component" value="Unassembled WGS sequence"/>
</dbReference>
<evidence type="ECO:0000256" key="2">
    <source>
        <dbReference type="ARBA" id="ARBA00022801"/>
    </source>
</evidence>
<sequence>MFNICRRGPASIGRVVRAAAAAPAISFRSPATSFALRTTARSPIEARYLHLSSPWRNKLAQANLQVDESAIEESILEELPSEEAVATKFDELRTRGLVDEAVINQIVKGMALHTMTPVQRETINHALQGTDLIAQAKTGTGKTVGFLLPTIQRILEKNPDLTERRKHSKARPDDIQAIIISPTRELAEQIAVEAKKIAYNTNIVVQVATGGNSKRTMLQKTQREGCHLLVATPGRLKDLLTDPYSRVAAPNLNTLVLDEADRLLDDGFSQDIEEIVKLLPERSEVDRQTLLFSATVPQEVMHLVRKTLKPGFEFVQTVQPGEQATHDRIPQKIVRVPGMENYMPTLLELCQREIAKVGEPLAEGEDGAEAGVRTPFKAIVYFASTANVQLGMEVFRNLKTPGAGTGSLFGKHPLWPVQLFHMHGQLTQQQRTRNSEAFRRSKSAILFSTDVTARGMDFPDVTHVIQIGLPQTRDQYVHRIGRTGRAGKQGEGWIFIHENELREARKRLRNLPISTDVTLDTGAVDMTRDAQLPAPTAQVLNQIADAIKMVDRETKNRAYMAALGTGSDPTTNAEAVNQWVRFGFGWERPPRVSRSLAQTLGIARVPGMNFDIRDPEDEAPRSRGRDEDRDSGRGRGRERERSSFRSRDNSRETSRYTDFKESSFRDRGVNRGRGDFDQGNSYGNRDRGSVRRDRGPWDAPSGRDRHDGRDNDRRTYKREESPATF</sequence>
<keyword evidence="4 7" id="KW-0067">ATP-binding</keyword>
<dbReference type="Gene3D" id="3.40.50.300">
    <property type="entry name" value="P-loop containing nucleotide triphosphate hydrolases"/>
    <property type="match status" value="2"/>
</dbReference>
<keyword evidence="13" id="KW-1185">Reference proteome</keyword>
<comment type="catalytic activity">
    <reaction evidence="8">
        <text>ATP + H2O = ADP + phosphate + H(+)</text>
        <dbReference type="Rhea" id="RHEA:13065"/>
        <dbReference type="ChEBI" id="CHEBI:15377"/>
        <dbReference type="ChEBI" id="CHEBI:15378"/>
        <dbReference type="ChEBI" id="CHEBI:30616"/>
        <dbReference type="ChEBI" id="CHEBI:43474"/>
        <dbReference type="ChEBI" id="CHEBI:456216"/>
        <dbReference type="EC" id="3.6.4.13"/>
    </reaction>
</comment>
<dbReference type="InterPro" id="IPR001650">
    <property type="entry name" value="Helicase_C-like"/>
</dbReference>
<proteinExistence type="inferred from homology"/>
<comment type="function">
    <text evidence="8">RNA helicase.</text>
</comment>
<evidence type="ECO:0000256" key="1">
    <source>
        <dbReference type="ARBA" id="ARBA00022741"/>
    </source>
</evidence>
<dbReference type="Pfam" id="PF00270">
    <property type="entry name" value="DEAD"/>
    <property type="match status" value="1"/>
</dbReference>
<feature type="non-terminal residue" evidence="12">
    <location>
        <position position="725"/>
    </location>
</feature>